<reference evidence="2" key="2">
    <citation type="journal article" date="2016" name="Sci. Rep.">
        <title>Dictyocaulus viviparus genome, variome and transcriptome elucidate lungworm biology and support future intervention.</title>
        <authorList>
            <person name="McNulty S.N."/>
            <person name="Strube C."/>
            <person name="Rosa B.A."/>
            <person name="Martin J.C."/>
            <person name="Tyagi R."/>
            <person name="Choi Y.J."/>
            <person name="Wang Q."/>
            <person name="Hallsworth Pepin K."/>
            <person name="Zhang X."/>
            <person name="Ozersky P."/>
            <person name="Wilson R.K."/>
            <person name="Sternberg P.W."/>
            <person name="Gasser R.B."/>
            <person name="Mitreva M."/>
        </authorList>
    </citation>
    <scope>NUCLEOTIDE SEQUENCE [LARGE SCALE GENOMIC DNA]</scope>
    <source>
        <strain evidence="2">HannoverDv2000</strain>
    </source>
</reference>
<sequence>MVISLIDCDKLDNKTYFILKQFRTQEGQLVMLTTYVSHQVTAKKNFSPSDHPLLHDTEDPLLSSTFHTFFSDAVSFVYMFTSAIRILIYFGCNPVIRSHILNILHPNPAVNYNFIDRFTVRFDIVESRFVVMPIFYRVESHEV</sequence>
<accession>A0A0D8Y1S8</accession>
<dbReference type="OrthoDB" id="5790572at2759"/>
<gene>
    <name evidence="1" type="ORF">DICVIV_05347</name>
</gene>
<dbReference type="EMBL" id="KN716264">
    <property type="protein sequence ID" value="KJH48551.1"/>
    <property type="molecule type" value="Genomic_DNA"/>
</dbReference>
<dbReference type="PANTHER" id="PTHR46709:SF14">
    <property type="entry name" value="G-PROTEIN COUPLED RECEPTORS FAMILY 1 PROFILE DOMAIN-CONTAINING PROTEIN"/>
    <property type="match status" value="1"/>
</dbReference>
<organism evidence="1 2">
    <name type="scientific">Dictyocaulus viviparus</name>
    <name type="common">Bovine lungworm</name>
    <dbReference type="NCBI Taxonomy" id="29172"/>
    <lineage>
        <taxon>Eukaryota</taxon>
        <taxon>Metazoa</taxon>
        <taxon>Ecdysozoa</taxon>
        <taxon>Nematoda</taxon>
        <taxon>Chromadorea</taxon>
        <taxon>Rhabditida</taxon>
        <taxon>Rhabditina</taxon>
        <taxon>Rhabditomorpha</taxon>
        <taxon>Strongyloidea</taxon>
        <taxon>Metastrongylidae</taxon>
        <taxon>Dictyocaulus</taxon>
    </lineage>
</organism>
<name>A0A0D8Y1S8_DICVI</name>
<dbReference type="PANTHER" id="PTHR46709">
    <property type="entry name" value="PROTEIN CBG23488-RELATED"/>
    <property type="match status" value="1"/>
</dbReference>
<keyword evidence="2" id="KW-1185">Reference proteome</keyword>
<evidence type="ECO:0000313" key="2">
    <source>
        <dbReference type="Proteomes" id="UP000053766"/>
    </source>
</evidence>
<proteinExistence type="predicted"/>
<dbReference type="AlphaFoldDB" id="A0A0D8Y1S8"/>
<protein>
    <submittedName>
        <fullName evidence="1">Uncharacterized protein</fullName>
    </submittedName>
</protein>
<reference evidence="1 2" key="1">
    <citation type="submission" date="2013-11" db="EMBL/GenBank/DDBJ databases">
        <title>Draft genome of the bovine lungworm Dictyocaulus viviparus.</title>
        <authorList>
            <person name="Mitreva M."/>
        </authorList>
    </citation>
    <scope>NUCLEOTIDE SEQUENCE [LARGE SCALE GENOMIC DNA]</scope>
    <source>
        <strain evidence="1 2">HannoverDv2000</strain>
    </source>
</reference>
<dbReference type="Proteomes" id="UP000053766">
    <property type="component" value="Unassembled WGS sequence"/>
</dbReference>
<evidence type="ECO:0000313" key="1">
    <source>
        <dbReference type="EMBL" id="KJH48551.1"/>
    </source>
</evidence>